<feature type="compositionally biased region" description="Polar residues" evidence="6">
    <location>
        <begin position="340"/>
        <end position="352"/>
    </location>
</feature>
<dbReference type="OrthoDB" id="411372at2759"/>
<feature type="zinc finger region" description="C3H1-type" evidence="5">
    <location>
        <begin position="116"/>
        <end position="143"/>
    </location>
</feature>
<name>A0A835IJU9_9MAGN</name>
<feature type="region of interest" description="Disordered" evidence="6">
    <location>
        <begin position="75"/>
        <end position="102"/>
    </location>
</feature>
<dbReference type="SMART" id="SM00356">
    <property type="entry name" value="ZnF_C3H1"/>
    <property type="match status" value="3"/>
</dbReference>
<feature type="region of interest" description="Disordered" evidence="6">
    <location>
        <begin position="308"/>
        <end position="368"/>
    </location>
</feature>
<evidence type="ECO:0000256" key="6">
    <source>
        <dbReference type="SAM" id="MobiDB-lite"/>
    </source>
</evidence>
<dbReference type="GO" id="GO:0003723">
    <property type="term" value="F:RNA binding"/>
    <property type="evidence" value="ECO:0007669"/>
    <property type="project" value="InterPro"/>
</dbReference>
<feature type="region of interest" description="Disordered" evidence="6">
    <location>
        <begin position="204"/>
        <end position="291"/>
    </location>
</feature>
<dbReference type="GO" id="GO:0045892">
    <property type="term" value="P:negative regulation of DNA-templated transcription"/>
    <property type="evidence" value="ECO:0007669"/>
    <property type="project" value="InterPro"/>
</dbReference>
<feature type="compositionally biased region" description="Basic and acidic residues" evidence="6">
    <location>
        <begin position="75"/>
        <end position="85"/>
    </location>
</feature>
<feature type="compositionally biased region" description="Polar residues" evidence="6">
    <location>
        <begin position="308"/>
        <end position="318"/>
    </location>
</feature>
<gene>
    <name evidence="8" type="ORF">IFM89_033048</name>
</gene>
<keyword evidence="9" id="KW-1185">Reference proteome</keyword>
<keyword evidence="4 5" id="KW-0862">Zinc</keyword>
<dbReference type="InterPro" id="IPR000571">
    <property type="entry name" value="Znf_CCCH"/>
</dbReference>
<evidence type="ECO:0000256" key="3">
    <source>
        <dbReference type="ARBA" id="ARBA00022771"/>
    </source>
</evidence>
<sequence length="460" mass="51764">MPKLEEVECILKAWDRVFNYEWCCLRGHLTFQFLVFEIKFFEEGEIECSNQGEKGREDDSRSQLDYSDIYKTKERTPRVMTEKRRESKKKTKRKKRAEQDKMSGVKRLKLHTISKPIQVKYCKHYLKGSCHQGDSCKYSHDIKKPEFCKYFLNNCLKGADCPYDHDPSKYPCHKYQSEGFCVRGAACQFSHKVPLANSSSAASDAKQKAELQGSAILGRQPNKGSTSKESLNMSKNMTRDTPASFGTIRHQGQNTVDLKPPAQAPKGISFLMFGNDSSKQPDGQCQSPPVGDNVASTCFKNQGVSERLYSSNKTSGRMSSILPVGQSSSMISDGKDKNLHNSAQKAQPSTSYESKKNDQSAPSTASNGNIPTISSILQDFLFVVVIKDHNRKNHTKFLKFVGIEKDEGKLKLFNCVVHYIHELNFLISIGLEYVSKADVDDDAQLPPPPSPIDVKLRRQS</sequence>
<dbReference type="GO" id="GO:0008270">
    <property type="term" value="F:zinc ion binding"/>
    <property type="evidence" value="ECO:0007669"/>
    <property type="project" value="UniProtKB-KW"/>
</dbReference>
<dbReference type="PANTHER" id="PTHR13119">
    <property type="entry name" value="ZINC FINGER CCCH DOMAIN-CONTAINING PROTEI"/>
    <property type="match status" value="1"/>
</dbReference>
<evidence type="ECO:0000256" key="2">
    <source>
        <dbReference type="ARBA" id="ARBA00022737"/>
    </source>
</evidence>
<dbReference type="Pfam" id="PF14608">
    <property type="entry name" value="zf-CCCH_2"/>
    <property type="match status" value="1"/>
</dbReference>
<dbReference type="GO" id="GO:0005634">
    <property type="term" value="C:nucleus"/>
    <property type="evidence" value="ECO:0007669"/>
    <property type="project" value="TreeGrafter"/>
</dbReference>
<dbReference type="InterPro" id="IPR045124">
    <property type="entry name" value="Su(sable)-like"/>
</dbReference>
<dbReference type="Proteomes" id="UP000631114">
    <property type="component" value="Unassembled WGS sequence"/>
</dbReference>
<keyword evidence="1 5" id="KW-0479">Metal-binding</keyword>
<dbReference type="AlphaFoldDB" id="A0A835IJU9"/>
<evidence type="ECO:0000313" key="8">
    <source>
        <dbReference type="EMBL" id="KAF9616978.1"/>
    </source>
</evidence>
<evidence type="ECO:0000256" key="1">
    <source>
        <dbReference type="ARBA" id="ARBA00022723"/>
    </source>
</evidence>
<feature type="domain" description="C3H1-type" evidence="7">
    <location>
        <begin position="116"/>
        <end position="143"/>
    </location>
</feature>
<keyword evidence="2" id="KW-0677">Repeat</keyword>
<feature type="region of interest" description="Disordered" evidence="6">
    <location>
        <begin position="440"/>
        <end position="460"/>
    </location>
</feature>
<feature type="domain" description="C3H1-type" evidence="7">
    <location>
        <begin position="166"/>
        <end position="194"/>
    </location>
</feature>
<feature type="compositionally biased region" description="Basic residues" evidence="6">
    <location>
        <begin position="86"/>
        <end position="96"/>
    </location>
</feature>
<dbReference type="PANTHER" id="PTHR13119:SF12">
    <property type="entry name" value="PROTEIN SUPPRESSOR OF SABLE"/>
    <property type="match status" value="1"/>
</dbReference>
<feature type="compositionally biased region" description="Polar residues" evidence="6">
    <location>
        <begin position="222"/>
        <end position="241"/>
    </location>
</feature>
<protein>
    <recommendedName>
        <fullName evidence="7">C3H1-type domain-containing protein</fullName>
    </recommendedName>
</protein>
<dbReference type="SUPFAM" id="SSF90229">
    <property type="entry name" value="CCCH zinc finger"/>
    <property type="match status" value="1"/>
</dbReference>
<dbReference type="Gene3D" id="4.10.1000.10">
    <property type="entry name" value="Zinc finger, CCCH-type"/>
    <property type="match status" value="1"/>
</dbReference>
<proteinExistence type="predicted"/>
<keyword evidence="3 5" id="KW-0863">Zinc-finger</keyword>
<feature type="compositionally biased region" description="Polar residues" evidence="6">
    <location>
        <begin position="275"/>
        <end position="287"/>
    </location>
</feature>
<accession>A0A835IJU9</accession>
<dbReference type="Pfam" id="PF00642">
    <property type="entry name" value="zf-CCCH"/>
    <property type="match status" value="1"/>
</dbReference>
<feature type="zinc finger region" description="C3H1-type" evidence="5">
    <location>
        <begin position="166"/>
        <end position="194"/>
    </location>
</feature>
<dbReference type="EMBL" id="JADFTS010000003">
    <property type="protein sequence ID" value="KAF9616978.1"/>
    <property type="molecule type" value="Genomic_DNA"/>
</dbReference>
<dbReference type="InterPro" id="IPR036855">
    <property type="entry name" value="Znf_CCCH_sf"/>
</dbReference>
<evidence type="ECO:0000256" key="4">
    <source>
        <dbReference type="ARBA" id="ARBA00022833"/>
    </source>
</evidence>
<feature type="domain" description="C3H1-type" evidence="7">
    <location>
        <begin position="147"/>
        <end position="165"/>
    </location>
</feature>
<evidence type="ECO:0000256" key="5">
    <source>
        <dbReference type="PROSITE-ProRule" id="PRU00723"/>
    </source>
</evidence>
<reference evidence="8 9" key="1">
    <citation type="submission" date="2020-10" db="EMBL/GenBank/DDBJ databases">
        <title>The Coptis chinensis genome and diversification of protoberbering-type alkaloids.</title>
        <authorList>
            <person name="Wang B."/>
            <person name="Shu S."/>
            <person name="Song C."/>
            <person name="Liu Y."/>
        </authorList>
    </citation>
    <scope>NUCLEOTIDE SEQUENCE [LARGE SCALE GENOMIC DNA]</scope>
    <source>
        <strain evidence="8">HL-2020</strain>
        <tissue evidence="8">Leaf</tissue>
    </source>
</reference>
<evidence type="ECO:0000259" key="7">
    <source>
        <dbReference type="PROSITE" id="PS50103"/>
    </source>
</evidence>
<feature type="zinc finger region" description="C3H1-type" evidence="5">
    <location>
        <begin position="147"/>
        <end position="165"/>
    </location>
</feature>
<comment type="caution">
    <text evidence="8">The sequence shown here is derived from an EMBL/GenBank/DDBJ whole genome shotgun (WGS) entry which is preliminary data.</text>
</comment>
<dbReference type="PROSITE" id="PS50103">
    <property type="entry name" value="ZF_C3H1"/>
    <property type="match status" value="3"/>
</dbReference>
<feature type="compositionally biased region" description="Polar residues" evidence="6">
    <location>
        <begin position="359"/>
        <end position="368"/>
    </location>
</feature>
<evidence type="ECO:0000313" key="9">
    <source>
        <dbReference type="Proteomes" id="UP000631114"/>
    </source>
</evidence>
<organism evidence="8 9">
    <name type="scientific">Coptis chinensis</name>
    <dbReference type="NCBI Taxonomy" id="261450"/>
    <lineage>
        <taxon>Eukaryota</taxon>
        <taxon>Viridiplantae</taxon>
        <taxon>Streptophyta</taxon>
        <taxon>Embryophyta</taxon>
        <taxon>Tracheophyta</taxon>
        <taxon>Spermatophyta</taxon>
        <taxon>Magnoliopsida</taxon>
        <taxon>Ranunculales</taxon>
        <taxon>Ranunculaceae</taxon>
        <taxon>Coptidoideae</taxon>
        <taxon>Coptis</taxon>
    </lineage>
</organism>